<evidence type="ECO:0000313" key="8">
    <source>
        <dbReference type="EMBL" id="OSJ31372.1"/>
    </source>
</evidence>
<proteinExistence type="predicted"/>
<feature type="transmembrane region" description="Helical" evidence="5">
    <location>
        <begin position="12"/>
        <end position="32"/>
    </location>
</feature>
<evidence type="ECO:0000313" key="9">
    <source>
        <dbReference type="Proteomes" id="UP000030377"/>
    </source>
</evidence>
<reference evidence="8 11" key="3">
    <citation type="submission" date="2017-03" db="EMBL/GenBank/DDBJ databases">
        <title>Whole genome sequences of fourteen strains of Bradyrhizobium canariense and one strain of Bradyrhizobium japonicum isolated from Lupinus (Papilionoideae: Genisteae) species in Algeria.</title>
        <authorList>
            <person name="Crovadore J."/>
            <person name="Chekireb D."/>
            <person name="Brachmann A."/>
            <person name="Chablais R."/>
            <person name="Cochard B."/>
            <person name="Lefort F."/>
        </authorList>
    </citation>
    <scope>NUCLEOTIDE SEQUENCE [LARGE SCALE GENOMIC DNA]</scope>
    <source>
        <strain evidence="8 11">UBMA197</strain>
    </source>
</reference>
<feature type="transmembrane region" description="Helical" evidence="5">
    <location>
        <begin position="44"/>
        <end position="66"/>
    </location>
</feature>
<organism evidence="7 9">
    <name type="scientific">Bradyrhizobium japonicum</name>
    <dbReference type="NCBI Taxonomy" id="375"/>
    <lineage>
        <taxon>Bacteria</taxon>
        <taxon>Pseudomonadati</taxon>
        <taxon>Pseudomonadota</taxon>
        <taxon>Alphaproteobacteria</taxon>
        <taxon>Hyphomicrobiales</taxon>
        <taxon>Nitrobacteraceae</taxon>
        <taxon>Bradyrhizobium</taxon>
    </lineage>
</organism>
<evidence type="ECO:0000256" key="1">
    <source>
        <dbReference type="ARBA" id="ARBA00022475"/>
    </source>
</evidence>
<gene>
    <name evidence="6" type="ORF">BKD09_32650</name>
    <name evidence="8" type="ORF">BSZ19_22395</name>
    <name evidence="7" type="ORF">MA20_13600</name>
</gene>
<evidence type="ECO:0000256" key="2">
    <source>
        <dbReference type="ARBA" id="ARBA00022692"/>
    </source>
</evidence>
<evidence type="ECO:0000313" key="7">
    <source>
        <dbReference type="EMBL" id="KGT78454.1"/>
    </source>
</evidence>
<protein>
    <submittedName>
        <fullName evidence="8">DUF1656 domain-containing protein</fullName>
    </submittedName>
    <submittedName>
        <fullName evidence="7">Membrane protein</fullName>
    </submittedName>
</protein>
<evidence type="ECO:0000313" key="6">
    <source>
        <dbReference type="EMBL" id="APG13106.1"/>
    </source>
</evidence>
<dbReference type="EMBL" id="JRPN01000014">
    <property type="protein sequence ID" value="KGT78454.1"/>
    <property type="molecule type" value="Genomic_DNA"/>
</dbReference>
<sequence>MTNTYRELVVGGVLIAPIVSYAATALLAFLLLRPVLRFVGFTRIFSNPSLAELCLYVSIFGLLALFC</sequence>
<dbReference type="EMBL" id="NAFL01000256">
    <property type="protein sequence ID" value="OSJ31372.1"/>
    <property type="molecule type" value="Genomic_DNA"/>
</dbReference>
<dbReference type="EMBL" id="CP017637">
    <property type="protein sequence ID" value="APG13106.1"/>
    <property type="molecule type" value="Genomic_DNA"/>
</dbReference>
<keyword evidence="3 5" id="KW-1133">Transmembrane helix</keyword>
<reference evidence="7 9" key="1">
    <citation type="submission" date="2014-09" db="EMBL/GenBank/DDBJ databases">
        <title>Draft genome of Bradyrhizobium japonicum Is-34.</title>
        <authorList>
            <person name="Tsurumaru H."/>
            <person name="Yamakawa T."/>
            <person name="Hashimoto S."/>
            <person name="Okizaki K."/>
            <person name="Kanesaki Y."/>
            <person name="Yoshikawa H."/>
            <person name="Yajima S."/>
        </authorList>
    </citation>
    <scope>NUCLEOTIDE SEQUENCE [LARGE SCALE GENOMIC DNA]</scope>
    <source>
        <strain evidence="7 9">Is-34</strain>
    </source>
</reference>
<dbReference type="Pfam" id="PF07869">
    <property type="entry name" value="DUF1656"/>
    <property type="match status" value="1"/>
</dbReference>
<keyword evidence="1" id="KW-1003">Cell membrane</keyword>
<dbReference type="OrthoDB" id="7283592at2"/>
<evidence type="ECO:0000313" key="11">
    <source>
        <dbReference type="Proteomes" id="UP000193335"/>
    </source>
</evidence>
<dbReference type="RefSeq" id="WP_028155834.1">
    <property type="nucleotide sequence ID" value="NZ_CP017637.1"/>
</dbReference>
<accession>A0A0A3XYQ4</accession>
<dbReference type="STRING" id="375.BKD09_RS32650"/>
<evidence type="ECO:0000313" key="10">
    <source>
        <dbReference type="Proteomes" id="UP000181962"/>
    </source>
</evidence>
<evidence type="ECO:0000256" key="3">
    <source>
        <dbReference type="ARBA" id="ARBA00022989"/>
    </source>
</evidence>
<reference evidence="6 10" key="2">
    <citation type="submission" date="2016-11" db="EMBL/GenBank/DDBJ databases">
        <title>Complete Genome Sequence of Bradyrhizobium sp. strain J5, an isolated from soybean nodule in Hokkaido.</title>
        <authorList>
            <person name="Kanehara K."/>
        </authorList>
    </citation>
    <scope>NUCLEOTIDE SEQUENCE [LARGE SCALE GENOMIC DNA]</scope>
    <source>
        <strain evidence="6 10">J5</strain>
    </source>
</reference>
<dbReference type="Proteomes" id="UP000193335">
    <property type="component" value="Unassembled WGS sequence"/>
</dbReference>
<dbReference type="InterPro" id="IPR012451">
    <property type="entry name" value="DUF1656"/>
</dbReference>
<keyword evidence="4 5" id="KW-0472">Membrane</keyword>
<name>A0A0A3XYQ4_BRAJP</name>
<dbReference type="Proteomes" id="UP000030377">
    <property type="component" value="Unassembled WGS sequence"/>
</dbReference>
<evidence type="ECO:0000256" key="4">
    <source>
        <dbReference type="ARBA" id="ARBA00023136"/>
    </source>
</evidence>
<dbReference type="AlphaFoldDB" id="A0A0A3XYQ4"/>
<keyword evidence="2 5" id="KW-0812">Transmembrane</keyword>
<dbReference type="Proteomes" id="UP000181962">
    <property type="component" value="Chromosome"/>
</dbReference>
<evidence type="ECO:0000256" key="5">
    <source>
        <dbReference type="SAM" id="Phobius"/>
    </source>
</evidence>